<keyword evidence="2" id="KW-0009">Actin-binding</keyword>
<dbReference type="InterPro" id="IPR001715">
    <property type="entry name" value="CH_dom"/>
</dbReference>
<reference evidence="4" key="4">
    <citation type="submission" date="2025-08" db="UniProtKB">
        <authorList>
            <consortium name="Ensembl"/>
        </authorList>
    </citation>
    <scope>IDENTIFICATION</scope>
</reference>
<protein>
    <submittedName>
        <fullName evidence="4">Spectrin beta, non-erythrocytic 5</fullName>
    </submittedName>
</protein>
<dbReference type="PROSITE" id="PS00020">
    <property type="entry name" value="ACTININ_2"/>
    <property type="match status" value="1"/>
</dbReference>
<proteinExistence type="predicted"/>
<dbReference type="PANTHER" id="PTHR11915">
    <property type="entry name" value="SPECTRIN/FILAMIN RELATED CYTOSKELETAL PROTEIN"/>
    <property type="match status" value="1"/>
</dbReference>
<name>A0A671DMA5_RHIFE</name>
<gene>
    <name evidence="4" type="primary">SPTBN5</name>
</gene>
<dbReference type="FunFam" id="1.10.418.10:FF:000001">
    <property type="entry name" value="Actinin alpha 1"/>
    <property type="match status" value="1"/>
</dbReference>
<dbReference type="PROSITE" id="PS50021">
    <property type="entry name" value="CH"/>
    <property type="match status" value="2"/>
</dbReference>
<dbReference type="GO" id="GO:0003779">
    <property type="term" value="F:actin binding"/>
    <property type="evidence" value="ECO:0007669"/>
    <property type="project" value="UniProtKB-KW"/>
</dbReference>
<evidence type="ECO:0000259" key="3">
    <source>
        <dbReference type="PROSITE" id="PS50021"/>
    </source>
</evidence>
<reference evidence="5" key="3">
    <citation type="submission" date="2018-12" db="EMBL/GenBank/DDBJ databases">
        <title>G10K-VGP greater horseshoe bat female genome, primary haplotype.</title>
        <authorList>
            <person name="Teeling E."/>
            <person name="Myers G."/>
            <person name="Vernes S."/>
            <person name="Pippel M."/>
            <person name="Winkler S."/>
            <person name="Fedrigo O."/>
            <person name="Rhie A."/>
            <person name="Koren S."/>
            <person name="Phillippy A."/>
            <person name="Lewin H."/>
            <person name="Damas J."/>
            <person name="Howe K."/>
            <person name="Mountcastle J."/>
            <person name="Jarvis E.D."/>
        </authorList>
    </citation>
    <scope>NUCLEOTIDE SEQUENCE [LARGE SCALE GENOMIC DNA]</scope>
</reference>
<dbReference type="CDD" id="cd21247">
    <property type="entry name" value="CH_SPTBN5_rpt1"/>
    <property type="match status" value="1"/>
</dbReference>
<feature type="domain" description="Calponin-homology (CH)" evidence="3">
    <location>
        <begin position="55"/>
        <end position="155"/>
    </location>
</feature>
<dbReference type="InterPro" id="IPR001589">
    <property type="entry name" value="Actinin_actin-bd_CS"/>
</dbReference>
<evidence type="ECO:0000256" key="2">
    <source>
        <dbReference type="ARBA" id="ARBA00023203"/>
    </source>
</evidence>
<feature type="domain" description="Calponin-homology (CH)" evidence="3">
    <location>
        <begin position="167"/>
        <end position="272"/>
    </location>
</feature>
<dbReference type="Gene3D" id="1.10.418.10">
    <property type="entry name" value="Calponin-like domain"/>
    <property type="match status" value="2"/>
</dbReference>
<dbReference type="InterPro" id="IPR036872">
    <property type="entry name" value="CH_dom_sf"/>
</dbReference>
<dbReference type="Ensembl" id="ENSRFET00010002502.1">
    <property type="protein sequence ID" value="ENSRFEP00010002266.1"/>
    <property type="gene ID" value="ENSRFEG00010001529.1"/>
</dbReference>
<accession>A0A671DMA5</accession>
<sequence length="305" mass="34447">MAGYPHNPQQFLGATGYREQEASHRALARLSQPSLAMDSAYEMGHIRKLQAQHMRMQEKTFTNWINNVFQHDRVSAAEQLADGTHLLRLLELISGEVLPPPSRGRLRVHFLENCSRALAFLRAKVPIPLIGPENIVDGDQTLILGLIWVIILRFQISHISLDRVSLLSAKEALLLWCRWKTACYANVNITDFSHSWSDGLGFSALIHAHRPDLLDYGSLHPERPLHNLNVAFRVAEQELGIAQLLDPEDVATLQPDERSIMTYVSLYYHHFSHLHQGQTGTTGEGCPLLFLPFPTALRLLSSSWD</sequence>
<reference evidence="4 5" key="1">
    <citation type="journal article" date="2015" name="Annu Rev Anim Biosci">
        <title>The Genome 10K Project: a way forward.</title>
        <authorList>
            <person name="Koepfli K.P."/>
            <person name="Paten B."/>
            <person name="O'Brien S.J."/>
            <person name="Koepfli K.P."/>
            <person name="Paten B."/>
            <person name="Antunes A."/>
            <person name="Belov K."/>
            <person name="Bustamante C."/>
            <person name="Castoe T.A."/>
            <person name="Clawson H."/>
            <person name="Crawford A.J."/>
            <person name="Diekhans M."/>
            <person name="Distel D."/>
            <person name="Durbin R."/>
            <person name="Earl D."/>
            <person name="Fujita M.K."/>
            <person name="Gamble T."/>
            <person name="Georges A."/>
            <person name="Gemmell N."/>
            <person name="Gilbert M.T."/>
            <person name="Graves J.M."/>
            <person name="Green R.E."/>
            <person name="Hickey G."/>
            <person name="Jarvis E.D."/>
            <person name="Johnson W."/>
            <person name="Komissarov A."/>
            <person name="Korf I."/>
            <person name="Kuhn R."/>
            <person name="Larkin D.M."/>
            <person name="Lewin H."/>
            <person name="Lopez J.V."/>
            <person name="Ma J."/>
            <person name="Marques-Bonet T."/>
            <person name="Miller W."/>
            <person name="Murphy R."/>
            <person name="Pevzner P."/>
            <person name="Shapiro B."/>
            <person name="Steiner C."/>
            <person name="Tamazian G."/>
            <person name="Venkatesh B."/>
            <person name="Wang J."/>
            <person name="Wayne R."/>
            <person name="Wiley E."/>
            <person name="Yang H."/>
            <person name="Zhang G."/>
            <person name="Haussler D."/>
            <person name="Ryder O."/>
            <person name="O'Brien S.J."/>
        </authorList>
    </citation>
    <scope>NUCLEOTIDE SEQUENCE</scope>
</reference>
<dbReference type="SUPFAM" id="SSF47576">
    <property type="entry name" value="Calponin-homology domain, CH-domain"/>
    <property type="match status" value="1"/>
</dbReference>
<evidence type="ECO:0000313" key="5">
    <source>
        <dbReference type="Proteomes" id="UP000472240"/>
    </source>
</evidence>
<evidence type="ECO:0000256" key="1">
    <source>
        <dbReference type="ARBA" id="ARBA00022737"/>
    </source>
</evidence>
<keyword evidence="5" id="KW-1185">Reference proteome</keyword>
<dbReference type="AlphaFoldDB" id="A0A671DMA5"/>
<dbReference type="GeneTree" id="ENSGT00940000161549"/>
<reference evidence="4 5" key="2">
    <citation type="journal article" date="2018" name="Annu Rev Anim Biosci">
        <title>Bat Biology, Genomes, and the Bat1K Project: To Generate Chromosome-Level Genomes for All Living Bat Species.</title>
        <authorList>
            <person name="Teeling E.C."/>
            <person name="Vernes S.C."/>
            <person name="Davalos L.M."/>
            <person name="Ray D.A."/>
            <person name="Gilbert M.T.P."/>
            <person name="Myers E."/>
        </authorList>
    </citation>
    <scope>NUCLEOTIDE SEQUENCE</scope>
</reference>
<organism evidence="4 5">
    <name type="scientific">Rhinolophus ferrumequinum</name>
    <name type="common">Greater horseshoe bat</name>
    <dbReference type="NCBI Taxonomy" id="59479"/>
    <lineage>
        <taxon>Eukaryota</taxon>
        <taxon>Metazoa</taxon>
        <taxon>Chordata</taxon>
        <taxon>Craniata</taxon>
        <taxon>Vertebrata</taxon>
        <taxon>Euteleostomi</taxon>
        <taxon>Mammalia</taxon>
        <taxon>Eutheria</taxon>
        <taxon>Laurasiatheria</taxon>
        <taxon>Chiroptera</taxon>
        <taxon>Yinpterochiroptera</taxon>
        <taxon>Rhinolophoidea</taxon>
        <taxon>Rhinolophidae</taxon>
        <taxon>Rhinolophinae</taxon>
        <taxon>Rhinolophus</taxon>
    </lineage>
</organism>
<dbReference type="Pfam" id="PF00307">
    <property type="entry name" value="CH"/>
    <property type="match status" value="2"/>
</dbReference>
<evidence type="ECO:0000313" key="4">
    <source>
        <dbReference type="Ensembl" id="ENSRFEP00010002266.1"/>
    </source>
</evidence>
<keyword evidence="1" id="KW-0677">Repeat</keyword>
<reference evidence="4" key="5">
    <citation type="submission" date="2025-09" db="UniProtKB">
        <authorList>
            <consortium name="Ensembl"/>
        </authorList>
    </citation>
    <scope>IDENTIFICATION</scope>
</reference>
<dbReference type="PROSITE" id="PS00019">
    <property type="entry name" value="ACTININ_1"/>
    <property type="match status" value="1"/>
</dbReference>
<dbReference type="Proteomes" id="UP000472240">
    <property type="component" value="Chromosome 6"/>
</dbReference>
<dbReference type="FunFam" id="1.10.418.10:FF:000089">
    <property type="entry name" value="Spectrin beta chain"/>
    <property type="match status" value="1"/>
</dbReference>
<dbReference type="SMART" id="SM00033">
    <property type="entry name" value="CH"/>
    <property type="match status" value="2"/>
</dbReference>